<dbReference type="OrthoDB" id="9815900at2"/>
<proteinExistence type="inferred from homology"/>
<accession>A0A437QIH6</accession>
<comment type="caution">
    <text evidence="5">The sequence shown here is derived from an EMBL/GenBank/DDBJ whole genome shotgun (WGS) entry which is preliminary data.</text>
</comment>
<dbReference type="Gene3D" id="1.25.40.10">
    <property type="entry name" value="Tetratricopeptide repeat domain"/>
    <property type="match status" value="1"/>
</dbReference>
<sequence length="463" mass="50963">MTTYTDGWGNDWTAASTDAVAGLQKTVLNYLGMSVETGDSLKDTFGLDPAMPMAHVLKGYFGKFFAAEKMEAMAVGALADAERVAAEGSVTPQEARHIAALAAWIRGDMEGAIAAWEAILLDHPLDVMATKLVQYCQFYLGDGTAMRNSLARVMFAWNETLPGYGFILGSYAFALEESGVYDKAEVTGRRSVEINPADAWGAHATAHVLEMQCRSAEGEAFLSALEPHWGKIHNFKHHAQWHRALFMLDLGRYQDCLAHYDAKVWTDIAGDYLDISNGVALLWRLQEEGVDVGNRWRVLADMSAARTEEHKLAFADAHFMAALLNAGDREKAETMRTSMERYSHKQETQSRITREVGLAIADAFLAIDAGKPGDAVDKLYPVREKVRLLGGSHAQRDFFDRLLVRAALSAGRHTEARHVLSERLENRPGSRWNWSRLANLEASESNAAAAAQAQARADALMAA</sequence>
<dbReference type="Proteomes" id="UP000287447">
    <property type="component" value="Unassembled WGS sequence"/>
</dbReference>
<keyword evidence="4" id="KW-0802">TPR repeat</keyword>
<evidence type="ECO:0000313" key="6">
    <source>
        <dbReference type="Proteomes" id="UP000287447"/>
    </source>
</evidence>
<dbReference type="PANTHER" id="PTHR16263:SF4">
    <property type="entry name" value="TETRATRICOPEPTIDE REPEAT PROTEIN 38"/>
    <property type="match status" value="1"/>
</dbReference>
<evidence type="ECO:0000256" key="4">
    <source>
        <dbReference type="ARBA" id="ARBA00022803"/>
    </source>
</evidence>
<dbReference type="AlphaFoldDB" id="A0A437QIH6"/>
<evidence type="ECO:0000256" key="3">
    <source>
        <dbReference type="ARBA" id="ARBA00022737"/>
    </source>
</evidence>
<dbReference type="InterPro" id="IPR033891">
    <property type="entry name" value="TTC38"/>
</dbReference>
<comment type="similarity">
    <text evidence="1">Belongs to the TTC38 family.</text>
</comment>
<evidence type="ECO:0000256" key="2">
    <source>
        <dbReference type="ARBA" id="ARBA00019992"/>
    </source>
</evidence>
<organism evidence="5 6">
    <name type="scientific">Hwanghaeella grinnelliae</name>
    <dbReference type="NCBI Taxonomy" id="2500179"/>
    <lineage>
        <taxon>Bacteria</taxon>
        <taxon>Pseudomonadati</taxon>
        <taxon>Pseudomonadota</taxon>
        <taxon>Alphaproteobacteria</taxon>
        <taxon>Rhodospirillales</taxon>
        <taxon>Rhodospirillaceae</taxon>
        <taxon>Hwanghaeella</taxon>
    </lineage>
</organism>
<dbReference type="EMBL" id="SADE01000004">
    <property type="protein sequence ID" value="RVU34226.1"/>
    <property type="molecule type" value="Genomic_DNA"/>
</dbReference>
<dbReference type="RefSeq" id="WP_127768256.1">
    <property type="nucleotide sequence ID" value="NZ_SADE01000004.1"/>
</dbReference>
<reference evidence="6" key="1">
    <citation type="submission" date="2019-01" db="EMBL/GenBank/DDBJ databases">
        <title>Gri0909 isolated from a small marine red alga.</title>
        <authorList>
            <person name="Kim J."/>
            <person name="Jeong S.E."/>
            <person name="Jeon C.O."/>
        </authorList>
    </citation>
    <scope>NUCLEOTIDE SEQUENCE [LARGE SCALE GENOMIC DNA]</scope>
    <source>
        <strain evidence="6">Gri0909</strain>
    </source>
</reference>
<dbReference type="CDD" id="cd05804">
    <property type="entry name" value="StaR_like"/>
    <property type="match status" value="1"/>
</dbReference>
<evidence type="ECO:0000313" key="5">
    <source>
        <dbReference type="EMBL" id="RVU34226.1"/>
    </source>
</evidence>
<protein>
    <recommendedName>
        <fullName evidence="2">Tetratricopeptide repeat protein 38</fullName>
    </recommendedName>
</protein>
<evidence type="ECO:0000256" key="1">
    <source>
        <dbReference type="ARBA" id="ARBA00005857"/>
    </source>
</evidence>
<keyword evidence="6" id="KW-1185">Reference proteome</keyword>
<dbReference type="SUPFAM" id="SSF48452">
    <property type="entry name" value="TPR-like"/>
    <property type="match status" value="1"/>
</dbReference>
<name>A0A437QIH6_9PROT</name>
<dbReference type="PANTHER" id="PTHR16263">
    <property type="entry name" value="TETRATRICOPEPTIDE REPEAT PROTEIN 38"/>
    <property type="match status" value="1"/>
</dbReference>
<keyword evidence="3" id="KW-0677">Repeat</keyword>
<dbReference type="InterPro" id="IPR011990">
    <property type="entry name" value="TPR-like_helical_dom_sf"/>
</dbReference>
<gene>
    <name evidence="5" type="ORF">EOI86_24265</name>
</gene>